<protein>
    <submittedName>
        <fullName evidence="1">Antitoxin VapB</fullName>
    </submittedName>
</protein>
<dbReference type="RefSeq" id="WP_093311813.1">
    <property type="nucleotide sequence ID" value="NZ_FOZG01000001.1"/>
</dbReference>
<dbReference type="EMBL" id="FOZG01000001">
    <property type="protein sequence ID" value="SFR83970.1"/>
    <property type="molecule type" value="Genomic_DNA"/>
</dbReference>
<name>A0A1I6JZL3_9SPHN</name>
<dbReference type="STRING" id="1166337.SAMN05192580_1075"/>
<dbReference type="AlphaFoldDB" id="A0A1I6JZL3"/>
<sequence length="88" mass="9836">MGREWTMKSFQSGNSIALRVPASVGMTAGEEWRLVEDGDGYRLERAERPKRKFNIGKVAGSATGLNYVRTGDRVFDDRTLHWAGGTME</sequence>
<evidence type="ECO:0000313" key="1">
    <source>
        <dbReference type="EMBL" id="SFR83970.1"/>
    </source>
</evidence>
<reference evidence="1 2" key="1">
    <citation type="submission" date="2016-10" db="EMBL/GenBank/DDBJ databases">
        <authorList>
            <person name="de Groot N.N."/>
        </authorList>
    </citation>
    <scope>NUCLEOTIDE SEQUENCE [LARGE SCALE GENOMIC DNA]</scope>
    <source>
        <strain evidence="1 2">S5-249</strain>
    </source>
</reference>
<keyword evidence="2" id="KW-1185">Reference proteome</keyword>
<organism evidence="1 2">
    <name type="scientific">Sphingomonas jatrophae</name>
    <dbReference type="NCBI Taxonomy" id="1166337"/>
    <lineage>
        <taxon>Bacteria</taxon>
        <taxon>Pseudomonadati</taxon>
        <taxon>Pseudomonadota</taxon>
        <taxon>Alphaproteobacteria</taxon>
        <taxon>Sphingomonadales</taxon>
        <taxon>Sphingomonadaceae</taxon>
        <taxon>Sphingomonas</taxon>
    </lineage>
</organism>
<dbReference type="OrthoDB" id="7173678at2"/>
<evidence type="ECO:0000313" key="2">
    <source>
        <dbReference type="Proteomes" id="UP000198824"/>
    </source>
</evidence>
<accession>A0A1I6JZL3</accession>
<dbReference type="Proteomes" id="UP000198824">
    <property type="component" value="Unassembled WGS sequence"/>
</dbReference>
<proteinExistence type="predicted"/>
<gene>
    <name evidence="1" type="ORF">SAMN05192580_1075</name>
</gene>